<evidence type="ECO:0000256" key="2">
    <source>
        <dbReference type="ARBA" id="ARBA00022771"/>
    </source>
</evidence>
<reference evidence="5" key="1">
    <citation type="journal article" date="2014" name="Int. J. Syst. Evol. Microbiol.">
        <title>Complete genome sequence of Corynebacterium casei LMG S-19264T (=DSM 44701T), isolated from a smear-ripened cheese.</title>
        <authorList>
            <consortium name="US DOE Joint Genome Institute (JGI-PGF)"/>
            <person name="Walter F."/>
            <person name="Albersmeier A."/>
            <person name="Kalinowski J."/>
            <person name="Ruckert C."/>
        </authorList>
    </citation>
    <scope>NUCLEOTIDE SEQUENCE</scope>
    <source>
        <strain evidence="5">NBRC 110071</strain>
    </source>
</reference>
<dbReference type="GO" id="GO:0008270">
    <property type="term" value="F:zinc ion binding"/>
    <property type="evidence" value="ECO:0007669"/>
    <property type="project" value="UniProtKB-KW"/>
</dbReference>
<name>A0AA37SAI7_9GAMM</name>
<evidence type="ECO:0000313" key="5">
    <source>
        <dbReference type="EMBL" id="GLQ31794.1"/>
    </source>
</evidence>
<keyword evidence="1" id="KW-0479">Metal-binding</keyword>
<keyword evidence="3" id="KW-0862">Zinc</keyword>
<keyword evidence="6" id="KW-1185">Reference proteome</keyword>
<feature type="domain" description="RanBP2-type" evidence="4">
    <location>
        <begin position="78"/>
        <end position="97"/>
    </location>
</feature>
<comment type="caution">
    <text evidence="5">The sequence shown here is derived from an EMBL/GenBank/DDBJ whole genome shotgun (WGS) entry which is preliminary data.</text>
</comment>
<dbReference type="AlphaFoldDB" id="A0AA37SAI7"/>
<sequence>MLLVKVFTDPNGFIVVHVRNLLEIEGVSAELRNEYAAGATGELAYVDVWPELWVEDWLQDRASALIKAMNSDKLAGVWCCCTCREENEPAFDFCWKCGEDRSDW</sequence>
<dbReference type="InterPro" id="IPR018551">
    <property type="entry name" value="DUF2007"/>
</dbReference>
<dbReference type="PROSITE" id="PS01358">
    <property type="entry name" value="ZF_RANBP2_1"/>
    <property type="match status" value="1"/>
</dbReference>
<dbReference type="EMBL" id="BSNM01000014">
    <property type="protein sequence ID" value="GLQ31794.1"/>
    <property type="molecule type" value="Genomic_DNA"/>
</dbReference>
<dbReference type="Proteomes" id="UP001161389">
    <property type="component" value="Unassembled WGS sequence"/>
</dbReference>
<keyword evidence="2" id="KW-0863">Zinc-finger</keyword>
<evidence type="ECO:0000256" key="3">
    <source>
        <dbReference type="ARBA" id="ARBA00022833"/>
    </source>
</evidence>
<reference evidence="5" key="2">
    <citation type="submission" date="2023-01" db="EMBL/GenBank/DDBJ databases">
        <title>Draft genome sequence of Litoribrevibacter albus strain NBRC 110071.</title>
        <authorList>
            <person name="Sun Q."/>
            <person name="Mori K."/>
        </authorList>
    </citation>
    <scope>NUCLEOTIDE SEQUENCE</scope>
    <source>
        <strain evidence="5">NBRC 110071</strain>
    </source>
</reference>
<evidence type="ECO:0000313" key="6">
    <source>
        <dbReference type="Proteomes" id="UP001161389"/>
    </source>
</evidence>
<gene>
    <name evidence="5" type="ORF">GCM10007876_22730</name>
</gene>
<dbReference type="Pfam" id="PF09413">
    <property type="entry name" value="DUF2007"/>
    <property type="match status" value="1"/>
</dbReference>
<organism evidence="5 6">
    <name type="scientific">Litoribrevibacter albus</name>
    <dbReference type="NCBI Taxonomy" id="1473156"/>
    <lineage>
        <taxon>Bacteria</taxon>
        <taxon>Pseudomonadati</taxon>
        <taxon>Pseudomonadota</taxon>
        <taxon>Gammaproteobacteria</taxon>
        <taxon>Oceanospirillales</taxon>
        <taxon>Oceanospirillaceae</taxon>
        <taxon>Litoribrevibacter</taxon>
    </lineage>
</organism>
<proteinExistence type="predicted"/>
<evidence type="ECO:0000256" key="1">
    <source>
        <dbReference type="ARBA" id="ARBA00022723"/>
    </source>
</evidence>
<dbReference type="InterPro" id="IPR001876">
    <property type="entry name" value="Znf_RanBP2"/>
</dbReference>
<protein>
    <recommendedName>
        <fullName evidence="4">RanBP2-type domain-containing protein</fullName>
    </recommendedName>
</protein>
<accession>A0AA37SAI7</accession>
<evidence type="ECO:0000259" key="4">
    <source>
        <dbReference type="PROSITE" id="PS01358"/>
    </source>
</evidence>